<reference evidence="1 2" key="1">
    <citation type="submission" date="2023-07" db="EMBL/GenBank/DDBJ databases">
        <title>Sorghum-associated microbial communities from plants grown in Nebraska, USA.</title>
        <authorList>
            <person name="Schachtman D."/>
        </authorList>
    </citation>
    <scope>NUCLEOTIDE SEQUENCE [LARGE SCALE GENOMIC DNA]</scope>
    <source>
        <strain evidence="1 2">BE308</strain>
    </source>
</reference>
<dbReference type="EMBL" id="JAVDXO010000008">
    <property type="protein sequence ID" value="MDR7307884.1"/>
    <property type="molecule type" value="Genomic_DNA"/>
</dbReference>
<dbReference type="Gene3D" id="1.25.40.10">
    <property type="entry name" value="Tetratricopeptide repeat domain"/>
    <property type="match status" value="2"/>
</dbReference>
<organism evidence="1 2">
    <name type="scientific">Rhodoferax saidenbachensis</name>
    <dbReference type="NCBI Taxonomy" id="1484693"/>
    <lineage>
        <taxon>Bacteria</taxon>
        <taxon>Pseudomonadati</taxon>
        <taxon>Pseudomonadota</taxon>
        <taxon>Betaproteobacteria</taxon>
        <taxon>Burkholderiales</taxon>
        <taxon>Comamonadaceae</taxon>
        <taxon>Rhodoferax</taxon>
    </lineage>
</organism>
<evidence type="ECO:0000313" key="1">
    <source>
        <dbReference type="EMBL" id="MDR7307884.1"/>
    </source>
</evidence>
<dbReference type="Pfam" id="PF13424">
    <property type="entry name" value="TPR_12"/>
    <property type="match status" value="1"/>
</dbReference>
<gene>
    <name evidence="1" type="ORF">J2X15_003189</name>
</gene>
<sequence>MALFGFASPADKFARRFNPLRDTVYDADAMFSGSAMSEDLEALLPLAEKVGAESAEMADLLWLQFVVFAKRQWDSEGLPLGLRALAIRESRGGLTPTDRYEQHYAIGKSAVQAEEYDAAITHLQQAAEWSAHASATLSLDQKLGIREEIGYALHEAERYAEALAHNQQLLADAQSAFGTATDERLSGVINNLAQNAYELGDHAQAQAYLQQRLALGQALQDNDIVLDTLFQQGVLAHEAGDAARARDLLEQRVAIARASGDEDLLEDAQARLDELTEREQAD</sequence>
<dbReference type="Proteomes" id="UP001268089">
    <property type="component" value="Unassembled WGS sequence"/>
</dbReference>
<keyword evidence="2" id="KW-1185">Reference proteome</keyword>
<comment type="caution">
    <text evidence="1">The sequence shown here is derived from an EMBL/GenBank/DDBJ whole genome shotgun (WGS) entry which is preliminary data.</text>
</comment>
<name>A0ABU1ZQQ7_9BURK</name>
<dbReference type="InterPro" id="IPR011990">
    <property type="entry name" value="TPR-like_helical_dom_sf"/>
</dbReference>
<protein>
    <submittedName>
        <fullName evidence="1">Tetratricopeptide (TPR) repeat protein</fullName>
    </submittedName>
</protein>
<dbReference type="RefSeq" id="WP_310344457.1">
    <property type="nucleotide sequence ID" value="NZ_JAVDXO010000008.1"/>
</dbReference>
<accession>A0ABU1ZQQ7</accession>
<evidence type="ECO:0000313" key="2">
    <source>
        <dbReference type="Proteomes" id="UP001268089"/>
    </source>
</evidence>
<proteinExistence type="predicted"/>
<dbReference type="SUPFAM" id="SSF48452">
    <property type="entry name" value="TPR-like"/>
    <property type="match status" value="1"/>
</dbReference>